<sequence>MSLATYVNFPRIESDLVDIQLAPEGITMSGTGLDLLLDLALTDQGLNRRVDGAEFAEAVRAMATMNDIILQAIEATGIAGDGGIDAAEIYTLSAYIEANFHADWTLAHGDDEHGIETGFHLIQSDGGTTRILGERGVDTVADGLYHLGFGTEGHNLINEDGDRNAQVDDVAFWLSALLAKDLEAGVFDGPATTGTATTGSGLDDLVGMIEADEGLLRRVPLADIRAGAEAANTMNRIIVDGIEALDLGEDGTLSTAEIYALSDWIRRTHYDDFAAAHGDDEEEVETGFHRVQNDGAEGRMWGDNIVNTIADGIYHLVFGYEGDRLINEDGDRNVRVEQVAYWLNELLAEDLEGWRTAPETRRDVRGLDALVALVEEDPELNRRLPLDEILDGMAAAQGMNDIIVAAIRATGVAYNGTLTAGDVKDIADWINAERYDEWLVFHGDDEEGIETGFHLVQNDGSVTRAYGENAIDTVADGIYHLGFGYDGGRIINEDGDRNVSLEDLAYWLSDLLEDELKDGSLLGRANPYDVAGTGTGLDRLTDALFADPRLASSFATSDLAEAAQAADRMNAILLEAVRQTGAANDGTFTAYEIGLIDAWIAENALAAWDALAGDDSRDGDGFRKVLGEGATVRVEGEDAVDRMGRTIYALGHGLSHGSGVTDADGRWVGTAEDAAGYLNALLATELAGGSLVNPDLLPADPADFADALVAATPGPITVAGGTGSTQIAHAAGLEIDAGAIAISFTADSVDGYEPRMLLSKDHHGYEAGGHTTIWVADGRVHARLQDTDESWTLSSGRGAVVPGRPVDIVLNFGPGGAELFVDGEKADEDAEAVITWALNDNPIAIGESRMYASDDALTERDMFEGEITAVRVYDRPLDVTEILGLDRAEPPAGAGAPEPLADGAVQTRGSGLFAEIYDTDGRFSSVDALISGIEDDTLDRTHTAETGRIAFGGRGEQSLSDFLGEEATVVSGNGAAAVETMGLHLSGYIWIDAGRHSLTVRSDDGFALNIGGEEVMRYGGDRATASTKVSAAFEGGLYEIDLYYFENGGDQALELLMDDEVVEASRLYDSIDTYARAPAYDPAGDGPALTGTGLDTLWAWVETDSGLIERTSADDRAAAAEAAEQMNAIVIDAIRATGAADDGALSAGEVYDISDWINANRYDDWLRLHGDDEDGVETGFHRVQNDGGEVRAFGEAAINTVADGIYHLGFGYDGDRLINEDGDRNVRVEQVAFWLNALLDKDLEAGSLVSGNDSLPAATTETGLDRLIEIAAHDMKLTNRIPEAELVEATEAMDAMNGHILSGIRALGLANDGEITAAETAGLSDYIARRFADSFIAAHGDDEDGIETGFHLVQNDGAISRLYAENAINTVADAIYHLVFGYEHGRLINEDGDLNARLEDVGAWLTALLQEDMESLANPDVAPVAPGDTGTGLDAFVTTIAEDAELNHRLSLAEIRGGAAAANTMNHMIVAGVVATGIARDGQFNAADMRLLSDWIAETYNADGRGPFARAHGDDEDGIETGFHLVQNDGASSRIFGENAVNTVLDGTYHLGFGYRDGRLINEDGDNNQTLSDVAYWLEAALAGEIASGELVTDASADPYVAGTTGTGLDGLVEIITRDDALGLRLSTPEIAEAAAAADDLNALLLDAIEATRVTIDGRLTGTDLKDVALHLKANVADIWAELHGEDSGFDLACYAGSALFGRSAVGEVADAIYNLGFGFRGDNATTESGGWDEGLSTVADWLSELLGDAVTDGSLAGRAVTDETFDADPIAEFAGLSIDSGDDARVFSAGRASDAGTFVASFVADTASSGEAQVIVSRGRLYDDDGSYRLEVDDNRLELELRQDGRYLRLDSGDLTIEDGEIYTAGFSFDDDMISLYLDGSKVDVEIETGVDFAAMDSEMVLGAAYRDRWDGTADPVKAFDGEIREAALFDEVLGNADLHYLS</sequence>
<reference evidence="1 2" key="1">
    <citation type="submission" date="2024-06" db="EMBL/GenBank/DDBJ databases">
        <title>Genome of Rhodovulum iodosum, a marine photoferrotroph.</title>
        <authorList>
            <person name="Bianchini G."/>
            <person name="Nikeleit V."/>
            <person name="Kappler A."/>
            <person name="Bryce C."/>
            <person name="Sanchez-Baracaldo P."/>
        </authorList>
    </citation>
    <scope>NUCLEOTIDE SEQUENCE [LARGE SCALE GENOMIC DNA]</scope>
    <source>
        <strain evidence="1 2">UT/N1</strain>
    </source>
</reference>
<dbReference type="EMBL" id="JBEHHI010000002">
    <property type="protein sequence ID" value="MEX5729155.1"/>
    <property type="molecule type" value="Genomic_DNA"/>
</dbReference>
<evidence type="ECO:0000313" key="1">
    <source>
        <dbReference type="EMBL" id="MEX5729155.1"/>
    </source>
</evidence>
<gene>
    <name evidence="1" type="ORF">Ga0609869_002508</name>
</gene>
<comment type="caution">
    <text evidence="1">The sequence shown here is derived from an EMBL/GenBank/DDBJ whole genome shotgun (WGS) entry which is preliminary data.</text>
</comment>
<dbReference type="Gene3D" id="2.60.120.200">
    <property type="match status" value="2"/>
</dbReference>
<dbReference type="RefSeq" id="WP_125402966.1">
    <property type="nucleotide sequence ID" value="NZ_JBEHHI010000002.1"/>
</dbReference>
<protein>
    <recommendedName>
        <fullName evidence="3">PA14 domain-containing protein</fullName>
    </recommendedName>
</protein>
<evidence type="ECO:0008006" key="3">
    <source>
        <dbReference type="Google" id="ProtNLM"/>
    </source>
</evidence>
<evidence type="ECO:0000313" key="2">
    <source>
        <dbReference type="Proteomes" id="UP001560019"/>
    </source>
</evidence>
<keyword evidence="2" id="KW-1185">Reference proteome</keyword>
<dbReference type="Pfam" id="PF13385">
    <property type="entry name" value="Laminin_G_3"/>
    <property type="match status" value="2"/>
</dbReference>
<proteinExistence type="predicted"/>
<accession>A0ABV3XUY9</accession>
<dbReference type="Proteomes" id="UP001560019">
    <property type="component" value="Unassembled WGS sequence"/>
</dbReference>
<name>A0ABV3XUY9_9RHOB</name>
<dbReference type="SUPFAM" id="SSF49899">
    <property type="entry name" value="Concanavalin A-like lectins/glucanases"/>
    <property type="match status" value="2"/>
</dbReference>
<organism evidence="1 2">
    <name type="scientific">Rhodovulum iodosum</name>
    <dbReference type="NCBI Taxonomy" id="68291"/>
    <lineage>
        <taxon>Bacteria</taxon>
        <taxon>Pseudomonadati</taxon>
        <taxon>Pseudomonadota</taxon>
        <taxon>Alphaproteobacteria</taxon>
        <taxon>Rhodobacterales</taxon>
        <taxon>Paracoccaceae</taxon>
        <taxon>Rhodovulum</taxon>
    </lineage>
</organism>
<dbReference type="InterPro" id="IPR013320">
    <property type="entry name" value="ConA-like_dom_sf"/>
</dbReference>